<dbReference type="Proteomes" id="UP000053911">
    <property type="component" value="Unassembled WGS sequence"/>
</dbReference>
<dbReference type="PATRIC" id="fig|172049.5.peg.1506"/>
<evidence type="ECO:0000313" key="3">
    <source>
        <dbReference type="Proteomes" id="UP000053911"/>
    </source>
</evidence>
<evidence type="ECO:0000313" key="2">
    <source>
        <dbReference type="EMBL" id="KUK18006.1"/>
    </source>
</evidence>
<dbReference type="EMBL" id="LGFD01000010">
    <property type="protein sequence ID" value="KUK18006.1"/>
    <property type="molecule type" value="Genomic_DNA"/>
</dbReference>
<dbReference type="Gene3D" id="3.30.70.920">
    <property type="match status" value="1"/>
</dbReference>
<gene>
    <name evidence="2" type="ORF">XD54_0733</name>
</gene>
<name>A0A117L1P0_9EURY</name>
<evidence type="ECO:0000259" key="1">
    <source>
        <dbReference type="Pfam" id="PF01037"/>
    </source>
</evidence>
<protein>
    <submittedName>
        <fullName evidence="2">Putative transcription regulator, Lrp/AsnC family</fullName>
    </submittedName>
</protein>
<dbReference type="OMA" id="RISNIEM"/>
<dbReference type="GeneID" id="8096429"/>
<sequence>MIEVFVLIIVKPGNEDVVYEKLSKLPQVKEVYKVYGEYDIIIRVEVENIKGLDEFHDNVLRRINEIEMTETLIASSYGS</sequence>
<reference evidence="3" key="1">
    <citation type="journal article" date="2015" name="MBio">
        <title>Genome-Resolved Metagenomic Analysis Reveals Roles for Candidate Phyla and Other Microbial Community Members in Biogeochemical Transformations in Oil Reservoirs.</title>
        <authorList>
            <person name="Hu P."/>
            <person name="Tom L."/>
            <person name="Singh A."/>
            <person name="Thomas B.C."/>
            <person name="Baker B.J."/>
            <person name="Piceno Y.M."/>
            <person name="Andersen G.L."/>
            <person name="Banfield J.F."/>
        </authorList>
    </citation>
    <scope>NUCLEOTIDE SEQUENCE [LARGE SCALE GENOMIC DNA]</scope>
</reference>
<organism evidence="2 3">
    <name type="scientific">Thermococcus sibiricus</name>
    <dbReference type="NCBI Taxonomy" id="172049"/>
    <lineage>
        <taxon>Archaea</taxon>
        <taxon>Methanobacteriati</taxon>
        <taxon>Methanobacteriota</taxon>
        <taxon>Thermococci</taxon>
        <taxon>Thermococcales</taxon>
        <taxon>Thermococcaceae</taxon>
        <taxon>Thermococcus</taxon>
    </lineage>
</organism>
<dbReference type="Pfam" id="PF01037">
    <property type="entry name" value="AsnC_trans_reg"/>
    <property type="match status" value="1"/>
</dbReference>
<accession>A0A117L1P0</accession>
<dbReference type="AlphaFoldDB" id="A0A117L1P0"/>
<feature type="domain" description="Transcription regulator AsnC/Lrp ligand binding" evidence="1">
    <location>
        <begin position="6"/>
        <end position="74"/>
    </location>
</feature>
<dbReference type="RefSeq" id="WP_015849694.1">
    <property type="nucleotide sequence ID" value="NZ_LGFD01000010.1"/>
</dbReference>
<comment type="caution">
    <text evidence="2">The sequence shown here is derived from an EMBL/GenBank/DDBJ whole genome shotgun (WGS) entry which is preliminary data.</text>
</comment>
<dbReference type="SUPFAM" id="SSF54909">
    <property type="entry name" value="Dimeric alpha+beta barrel"/>
    <property type="match status" value="1"/>
</dbReference>
<proteinExistence type="predicted"/>
<dbReference type="InterPro" id="IPR011008">
    <property type="entry name" value="Dimeric_a/b-barrel"/>
</dbReference>
<dbReference type="InterPro" id="IPR019887">
    <property type="entry name" value="Tscrpt_reg_AsnC/Lrp_C"/>
</dbReference>